<dbReference type="Proteomes" id="UP000333828">
    <property type="component" value="Unassembled WGS sequence"/>
</dbReference>
<dbReference type="RefSeq" id="WP_150684570.1">
    <property type="nucleotide sequence ID" value="NZ_CABPSI010000003.1"/>
</dbReference>
<dbReference type="EMBL" id="CABPSI010000003">
    <property type="protein sequence ID" value="VVE15146.1"/>
    <property type="molecule type" value="Genomic_DNA"/>
</dbReference>
<keyword evidence="2" id="KW-1185">Reference proteome</keyword>
<sequence>MRRKFVVLHKEMSEDQQKDFLAWLKDERVGWWHWLPGSWLIVDPDGQRKAEHFRNKLTALGVERSLIFEVSDTTANNWAGRGPNGTGKNMFKWVKENWLQAPKK</sequence>
<dbReference type="AlphaFoldDB" id="A0A5E4VUG4"/>
<organism evidence="1 2">
    <name type="scientific">Pandoraea iniqua</name>
    <dbReference type="NCBI Taxonomy" id="2508288"/>
    <lineage>
        <taxon>Bacteria</taxon>
        <taxon>Pseudomonadati</taxon>
        <taxon>Pseudomonadota</taxon>
        <taxon>Betaproteobacteria</taxon>
        <taxon>Burkholderiales</taxon>
        <taxon>Burkholderiaceae</taxon>
        <taxon>Pandoraea</taxon>
    </lineage>
</organism>
<evidence type="ECO:0000313" key="2">
    <source>
        <dbReference type="Proteomes" id="UP000333828"/>
    </source>
</evidence>
<proteinExistence type="predicted"/>
<evidence type="ECO:0000313" key="1">
    <source>
        <dbReference type="EMBL" id="VVE15146.1"/>
    </source>
</evidence>
<protein>
    <submittedName>
        <fullName evidence="1">Uncharacterized protein</fullName>
    </submittedName>
</protein>
<reference evidence="1 2" key="1">
    <citation type="submission" date="2019-08" db="EMBL/GenBank/DDBJ databases">
        <authorList>
            <person name="Peeters C."/>
        </authorList>
    </citation>
    <scope>NUCLEOTIDE SEQUENCE [LARGE SCALE GENOMIC DNA]</scope>
    <source>
        <strain evidence="1 2">LMG 31115</strain>
    </source>
</reference>
<name>A0A5E4VUG4_9BURK</name>
<accession>A0A5E4VUG4</accession>
<gene>
    <name evidence="1" type="ORF">PIN31115_02834</name>
</gene>